<dbReference type="Pfam" id="PF00732">
    <property type="entry name" value="GMC_oxred_N"/>
    <property type="match status" value="1"/>
</dbReference>
<dbReference type="Gene3D" id="3.30.560.10">
    <property type="entry name" value="Glucose Oxidase, domain 3"/>
    <property type="match status" value="1"/>
</dbReference>
<evidence type="ECO:0000256" key="7">
    <source>
        <dbReference type="RuleBase" id="RU003968"/>
    </source>
</evidence>
<proteinExistence type="inferred from homology"/>
<feature type="domain" description="Glucose-methanol-choline oxidoreductase N-terminal" evidence="10">
    <location>
        <begin position="304"/>
        <end position="318"/>
    </location>
</feature>
<keyword evidence="8" id="KW-0732">Signal</keyword>
<feature type="active site" description="Proton donor" evidence="5">
    <location>
        <position position="532"/>
    </location>
</feature>
<reference evidence="11 12" key="1">
    <citation type="journal article" date="2012" name="New Phytol.">
        <title>Insight into trade-off between wood decay and parasitism from the genome of a fungal forest pathogen.</title>
        <authorList>
            <person name="Olson A."/>
            <person name="Aerts A."/>
            <person name="Asiegbu F."/>
            <person name="Belbahri L."/>
            <person name="Bouzid O."/>
            <person name="Broberg A."/>
            <person name="Canback B."/>
            <person name="Coutinho P.M."/>
            <person name="Cullen D."/>
            <person name="Dalman K."/>
            <person name="Deflorio G."/>
            <person name="van Diepen L.T."/>
            <person name="Dunand C."/>
            <person name="Duplessis S."/>
            <person name="Durling M."/>
            <person name="Gonthier P."/>
            <person name="Grimwood J."/>
            <person name="Fossdal C.G."/>
            <person name="Hansson D."/>
            <person name="Henrissat B."/>
            <person name="Hietala A."/>
            <person name="Himmelstrand K."/>
            <person name="Hoffmeister D."/>
            <person name="Hogberg N."/>
            <person name="James T.Y."/>
            <person name="Karlsson M."/>
            <person name="Kohler A."/>
            <person name="Kues U."/>
            <person name="Lee Y.H."/>
            <person name="Lin Y.C."/>
            <person name="Lind M."/>
            <person name="Lindquist E."/>
            <person name="Lombard V."/>
            <person name="Lucas S."/>
            <person name="Lunden K."/>
            <person name="Morin E."/>
            <person name="Murat C."/>
            <person name="Park J."/>
            <person name="Raffaello T."/>
            <person name="Rouze P."/>
            <person name="Salamov A."/>
            <person name="Schmutz J."/>
            <person name="Solheim H."/>
            <person name="Stahlberg J."/>
            <person name="Velez H."/>
            <person name="de Vries R.P."/>
            <person name="Wiebenga A."/>
            <person name="Woodward S."/>
            <person name="Yakovlev I."/>
            <person name="Garbelotto M."/>
            <person name="Martin F."/>
            <person name="Grigoriev I.V."/>
            <person name="Stenlid J."/>
        </authorList>
    </citation>
    <scope>NUCLEOTIDE SEQUENCE [LARGE SCALE GENOMIC DNA]</scope>
    <source>
        <strain evidence="11 12">TC 32-1</strain>
    </source>
</reference>
<keyword evidence="3 7" id="KW-0285">Flavoprotein</keyword>
<dbReference type="PROSITE" id="PS00624">
    <property type="entry name" value="GMC_OXRED_2"/>
    <property type="match status" value="1"/>
</dbReference>
<dbReference type="Gene3D" id="3.50.50.60">
    <property type="entry name" value="FAD/NAD(P)-binding domain"/>
    <property type="match status" value="1"/>
</dbReference>
<dbReference type="InterPro" id="IPR000172">
    <property type="entry name" value="GMC_OxRdtase_N"/>
</dbReference>
<comment type="cofactor">
    <cofactor evidence="1 6">
        <name>FAD</name>
        <dbReference type="ChEBI" id="CHEBI:57692"/>
    </cofactor>
</comment>
<dbReference type="HOGENOM" id="CLU_002865_6_3_1"/>
<evidence type="ECO:0000256" key="4">
    <source>
        <dbReference type="ARBA" id="ARBA00022827"/>
    </source>
</evidence>
<organism evidence="11 12">
    <name type="scientific">Heterobasidion irregulare (strain TC 32-1)</name>
    <dbReference type="NCBI Taxonomy" id="747525"/>
    <lineage>
        <taxon>Eukaryota</taxon>
        <taxon>Fungi</taxon>
        <taxon>Dikarya</taxon>
        <taxon>Basidiomycota</taxon>
        <taxon>Agaricomycotina</taxon>
        <taxon>Agaricomycetes</taxon>
        <taxon>Russulales</taxon>
        <taxon>Bondarzewiaceae</taxon>
        <taxon>Heterobasidion</taxon>
        <taxon>Heterobasidion annosum species complex</taxon>
    </lineage>
</organism>
<evidence type="ECO:0000256" key="1">
    <source>
        <dbReference type="ARBA" id="ARBA00001974"/>
    </source>
</evidence>
<evidence type="ECO:0000256" key="3">
    <source>
        <dbReference type="ARBA" id="ARBA00022630"/>
    </source>
</evidence>
<dbReference type="EMBL" id="KI925466">
    <property type="protein sequence ID" value="ETW75266.1"/>
    <property type="molecule type" value="Genomic_DNA"/>
</dbReference>
<sequence>MLFYRRAALILSVSFGSAYGALYTDPSQLPSKSYDYIVVGGGAGGGVIASRLTENSQVNVLLIEAGGDSAGNENIAIPFFGPTLTPNTPLDWNYTTTSQAALNGRSIAYARGNVLGGSTSVNFMVFNRGSKDDYDRIANVTGDSGWSWNSLQTYFKKLEKLVPPADNHNTTGEIIPSIHGTSGPLALSLPGFSLPTDAKVLAASKELGGDFAYNQDVNSGNTIGVSWVPYSIQDGQRASSSTAYIHPALSRSNLDVLLNTQVIKLIKTGTSSGLPIFRGVQFATSAGGTKYALNATTEVILSAGAVKTPQLLLLSGIGDSTALSALGLKTIVDLPDVGKNLQDHVLLSSQYSVNSTDTLDKISQNATFASDLVKQWETSKTGQLVLGPATQFGWHRLPSNATIFKTYADPTAGPTSAHHELIFTDAFVSFVLATPKTGNYFSVFTNVISPASRGTIKLQSTDPFTAPLIDPQLLGSPVDVAIIVESIKKARAFLAAKAWNGYILAPYGDYAKANTDAELESYARQYATTVWHPVGTAAIASKGSKGGVVNSDLTVKGTVGLRVVDASVLPYIPSAHTQIPVYVVAERAADLIKAAHATRRQ</sequence>
<dbReference type="SUPFAM" id="SSF51905">
    <property type="entry name" value="FAD/NAD(P)-binding domain"/>
    <property type="match status" value="1"/>
</dbReference>
<comment type="similarity">
    <text evidence="2 7">Belongs to the GMC oxidoreductase family.</text>
</comment>
<evidence type="ECO:0000256" key="5">
    <source>
        <dbReference type="PIRSR" id="PIRSR000137-1"/>
    </source>
</evidence>
<feature type="signal peptide" evidence="8">
    <location>
        <begin position="1"/>
        <end position="20"/>
    </location>
</feature>
<feature type="domain" description="Glucose-methanol-choline oxidoreductase N-terminal" evidence="9">
    <location>
        <begin position="112"/>
        <end position="135"/>
    </location>
</feature>
<name>W4JQU9_HETIT</name>
<evidence type="ECO:0000256" key="8">
    <source>
        <dbReference type="SAM" id="SignalP"/>
    </source>
</evidence>
<dbReference type="PANTHER" id="PTHR11552">
    <property type="entry name" value="GLUCOSE-METHANOL-CHOLINE GMC OXIDOREDUCTASE"/>
    <property type="match status" value="1"/>
</dbReference>
<dbReference type="InterPro" id="IPR036188">
    <property type="entry name" value="FAD/NAD-bd_sf"/>
</dbReference>
<dbReference type="OrthoDB" id="269227at2759"/>
<dbReference type="AlphaFoldDB" id="W4JQU9"/>
<dbReference type="InParanoid" id="W4JQU9"/>
<feature type="binding site" evidence="6">
    <location>
        <begin position="531"/>
        <end position="532"/>
    </location>
    <ligand>
        <name>FAD</name>
        <dbReference type="ChEBI" id="CHEBI:57692"/>
    </ligand>
</feature>
<protein>
    <submittedName>
        <fullName evidence="11">Aryl-alcohol oxidase 9</fullName>
    </submittedName>
</protein>
<dbReference type="GO" id="GO:0016614">
    <property type="term" value="F:oxidoreductase activity, acting on CH-OH group of donors"/>
    <property type="evidence" value="ECO:0007669"/>
    <property type="project" value="InterPro"/>
</dbReference>
<dbReference type="GO" id="GO:0050660">
    <property type="term" value="F:flavin adenine dinucleotide binding"/>
    <property type="evidence" value="ECO:0007669"/>
    <property type="project" value="InterPro"/>
</dbReference>
<dbReference type="PIRSF" id="PIRSF000137">
    <property type="entry name" value="Alcohol_oxidase"/>
    <property type="match status" value="1"/>
</dbReference>
<feature type="active site" description="Proton acceptor" evidence="5">
    <location>
        <position position="576"/>
    </location>
</feature>
<evidence type="ECO:0000259" key="9">
    <source>
        <dbReference type="PROSITE" id="PS00623"/>
    </source>
</evidence>
<evidence type="ECO:0000313" key="11">
    <source>
        <dbReference type="EMBL" id="ETW75266.1"/>
    </source>
</evidence>
<keyword evidence="12" id="KW-1185">Reference proteome</keyword>
<feature type="binding site" evidence="6">
    <location>
        <position position="262"/>
    </location>
    <ligand>
        <name>FAD</name>
        <dbReference type="ChEBI" id="CHEBI:57692"/>
    </ligand>
</feature>
<dbReference type="PANTHER" id="PTHR11552:SF147">
    <property type="entry name" value="CHOLINE DEHYDROGENASE, MITOCHONDRIAL"/>
    <property type="match status" value="1"/>
</dbReference>
<keyword evidence="4 6" id="KW-0274">FAD</keyword>
<gene>
    <name evidence="11" type="primary">aao9</name>
    <name evidence="11" type="ORF">HETIRDRAFT_67820</name>
</gene>
<dbReference type="Pfam" id="PF05199">
    <property type="entry name" value="GMC_oxred_C"/>
    <property type="match status" value="1"/>
</dbReference>
<feature type="binding site" evidence="6">
    <location>
        <position position="114"/>
    </location>
    <ligand>
        <name>FAD</name>
        <dbReference type="ChEBI" id="CHEBI:57692"/>
    </ligand>
</feature>
<dbReference type="KEGG" id="hir:HETIRDRAFT_67820"/>
<evidence type="ECO:0000256" key="2">
    <source>
        <dbReference type="ARBA" id="ARBA00010790"/>
    </source>
</evidence>
<dbReference type="SUPFAM" id="SSF54373">
    <property type="entry name" value="FAD-linked reductases, C-terminal domain"/>
    <property type="match status" value="1"/>
</dbReference>
<dbReference type="RefSeq" id="XP_009552529.1">
    <property type="nucleotide sequence ID" value="XM_009554234.1"/>
</dbReference>
<dbReference type="InterPro" id="IPR012132">
    <property type="entry name" value="GMC_OxRdtase"/>
</dbReference>
<evidence type="ECO:0000313" key="12">
    <source>
        <dbReference type="Proteomes" id="UP000030671"/>
    </source>
</evidence>
<dbReference type="Proteomes" id="UP000030671">
    <property type="component" value="Unassembled WGS sequence"/>
</dbReference>
<evidence type="ECO:0000259" key="10">
    <source>
        <dbReference type="PROSITE" id="PS00624"/>
    </source>
</evidence>
<dbReference type="InterPro" id="IPR007867">
    <property type="entry name" value="GMC_OxRtase_C"/>
</dbReference>
<dbReference type="GeneID" id="20678828"/>
<dbReference type="eggNOG" id="KOG1238">
    <property type="taxonomic scope" value="Eukaryota"/>
</dbReference>
<evidence type="ECO:0000256" key="6">
    <source>
        <dbReference type="PIRSR" id="PIRSR000137-2"/>
    </source>
</evidence>
<feature type="chain" id="PRO_5004844023" evidence="8">
    <location>
        <begin position="21"/>
        <end position="601"/>
    </location>
</feature>
<accession>W4JQU9</accession>
<feature type="binding site" evidence="6">
    <location>
        <begin position="122"/>
        <end position="125"/>
    </location>
    <ligand>
        <name>FAD</name>
        <dbReference type="ChEBI" id="CHEBI:57692"/>
    </ligand>
</feature>
<dbReference type="PROSITE" id="PS00623">
    <property type="entry name" value="GMC_OXRED_1"/>
    <property type="match status" value="1"/>
</dbReference>